<dbReference type="InterPro" id="IPR025746">
    <property type="entry name" value="PilX_N_dom"/>
</dbReference>
<sequence>MRRPCRLNPPKASSQQGFALFIVLIVMIVIALLVVAAVQAYNTEYRISANDSDRKYAMSISEAALRQGEQDIVDFETKAALTFKDNCEEGLCRAVGATNSNAGNTKITVDGNSTESAWKRTCTGEKLCMEENGRVYPKNAQPSDVQAHYIIEFVKTDKATGTSYYRVTAKAKGRNDNTTVITQSYVAAE</sequence>
<organism evidence="3 4">
    <name type="scientific">Neisseria chenwenguii</name>
    <dbReference type="NCBI Taxonomy" id="1853278"/>
    <lineage>
        <taxon>Bacteria</taxon>
        <taxon>Pseudomonadati</taxon>
        <taxon>Pseudomonadota</taxon>
        <taxon>Betaproteobacteria</taxon>
        <taxon>Neisseriales</taxon>
        <taxon>Neisseriaceae</taxon>
        <taxon>Neisseria</taxon>
    </lineage>
</organism>
<dbReference type="AlphaFoldDB" id="A0A220S407"/>
<evidence type="ECO:0000259" key="1">
    <source>
        <dbReference type="Pfam" id="PF13681"/>
    </source>
</evidence>
<dbReference type="InterPro" id="IPR025205">
    <property type="entry name" value="PilX/PilW_C"/>
</dbReference>
<dbReference type="EMBL" id="CP022278">
    <property type="protein sequence ID" value="ASK28132.1"/>
    <property type="molecule type" value="Genomic_DNA"/>
</dbReference>
<protein>
    <submittedName>
        <fullName evidence="3">Pilus assembly protein PilX</fullName>
    </submittedName>
</protein>
<dbReference type="OrthoDB" id="8613141at2"/>
<accession>A0A220S407</accession>
<dbReference type="Pfam" id="PF14341">
    <property type="entry name" value="PilX_N"/>
    <property type="match status" value="1"/>
</dbReference>
<name>A0A220S407_9NEIS</name>
<keyword evidence="4" id="KW-1185">Reference proteome</keyword>
<dbReference type="KEGG" id="nei:BG910_10680"/>
<evidence type="ECO:0000313" key="4">
    <source>
        <dbReference type="Proteomes" id="UP000198238"/>
    </source>
</evidence>
<dbReference type="Pfam" id="PF13681">
    <property type="entry name" value="PilX"/>
    <property type="match status" value="1"/>
</dbReference>
<reference evidence="3 4" key="1">
    <citation type="submission" date="2017-06" db="EMBL/GenBank/DDBJ databases">
        <title>Neisseria chenwenguii sp. nov., isolated from the intestinal contents of Tibetan Plateau Pika in Yushu, Qinghai Province, China.</title>
        <authorList>
            <person name="Zhang G."/>
        </authorList>
    </citation>
    <scope>NUCLEOTIDE SEQUENCE [LARGE SCALE GENOMIC DNA]</scope>
    <source>
        <strain evidence="3 4">10023</strain>
    </source>
</reference>
<feature type="domain" description="Type 4 fimbrial biogenesis protein PilX N-terminal" evidence="2">
    <location>
        <begin position="16"/>
        <end position="66"/>
    </location>
</feature>
<dbReference type="RefSeq" id="WP_089036824.1">
    <property type="nucleotide sequence ID" value="NZ_CP022278.1"/>
</dbReference>
<gene>
    <name evidence="3" type="ORF">BG910_10680</name>
</gene>
<evidence type="ECO:0000313" key="3">
    <source>
        <dbReference type="EMBL" id="ASK28132.1"/>
    </source>
</evidence>
<dbReference type="Proteomes" id="UP000198238">
    <property type="component" value="Chromosome"/>
</dbReference>
<proteinExistence type="predicted"/>
<evidence type="ECO:0000259" key="2">
    <source>
        <dbReference type="Pfam" id="PF14341"/>
    </source>
</evidence>
<feature type="domain" description="PilX/PilW C-terminal" evidence="1">
    <location>
        <begin position="92"/>
        <end position="187"/>
    </location>
</feature>